<dbReference type="AlphaFoldDB" id="A0AAU9RSS5"/>
<dbReference type="InterPro" id="IPR002182">
    <property type="entry name" value="NB-ARC"/>
</dbReference>
<dbReference type="PRINTS" id="PR00364">
    <property type="entry name" value="DISEASERSIST"/>
</dbReference>
<dbReference type="Gene3D" id="3.80.10.10">
    <property type="entry name" value="Ribonuclease Inhibitor"/>
    <property type="match status" value="3"/>
</dbReference>
<feature type="domain" description="NB-ARC" evidence="2">
    <location>
        <begin position="7"/>
        <end position="174"/>
    </location>
</feature>
<dbReference type="InterPro" id="IPR027417">
    <property type="entry name" value="P-loop_NTPase"/>
</dbReference>
<dbReference type="PANTHER" id="PTHR47186:SF18">
    <property type="entry name" value="RX N-TERMINAL DOMAIN-CONTAINING PROTEIN"/>
    <property type="match status" value="1"/>
</dbReference>
<feature type="compositionally biased region" description="Acidic residues" evidence="1">
    <location>
        <begin position="80"/>
        <end position="97"/>
    </location>
</feature>
<dbReference type="Pfam" id="PF00931">
    <property type="entry name" value="NB-ARC"/>
    <property type="match status" value="1"/>
</dbReference>
<feature type="region of interest" description="Disordered" evidence="1">
    <location>
        <begin position="80"/>
        <end position="99"/>
    </location>
</feature>
<dbReference type="EMBL" id="OU466858">
    <property type="protein sequence ID" value="CAH2046303.1"/>
    <property type="molecule type" value="Genomic_DNA"/>
</dbReference>
<sequence>MDSHSCAKIFESLKNGSVSRVKFVGEAGTGKTWMARKIFEHASKERFCFIALWLNLNKDLDETSLYEDIASQLSVFLDNKDDEEDDSDDESDSEDEADQKVQDFMRLKEKIHQKLRRKKLNGKGNKGLLLVLDDEGSVTTEKMVMRDLYLGVFLAAYGPLKILLTRRDGEIQSHALNGPGSLTLRVSFTDEYLVDLLGSLIKDESLAELHFLNAWGTTHELLRQHIMRMSMRLPAALVVIAKSLNHICQNPSFLVSQHSPEVLKKVNSFSFQSDTDTACEGARENPVLRLSYELLETSGTMTMVDCFWHSLSFFEHCGCVSYQELIGHWILEGYFDPVRSVTKAYKDGHDIMMELIRRGFLKIQEGDVVMPEATMKSLIDLRRRGLSGRCRIGLAKVCGSDMTKGLGKINQVDDIIEAVRVTRRGEKLTTVLVSGNRLRRENPRKFFGKLKDLEMLGLFEPKLEPFIPFLLNLVKLRVLVIRDCDLLTDIEELQALGGLHALEVSGASSLKKISDGFFKALSELQSLHLSGLQIKSSPSSISQLMELHRLIIRDCPLLEDLPDIQELVKLEVVDVSGARGLQTCFDNTLGEKKNLGKNKNFYYLTKLQLLDFSESQIERLPIFQDSSVGNKLPSVTRLLLRNCSKLRRLPSLRPLSGLQVLDLSGTTSLVKMLGACFEDKKDLRILSMSRTNLRQLPSTIEELSNLSELLLRDCTNLEALPNIGKLTNLKVFDVSGCAKLHRIEGSFVDMSYLREIDLSGTQVMIPPEFPKESKSRCLKSIILTDKRLFKGEKWSQITEAMQSEISQNTSSCDAVVESHGISETEYGEITEIQSNVPRSSYSRGISGRHFHQVPLNRALYKKTLSFLYSASQQEATEVNETNGLGEESLANAEFLSFVDCSDAKFTSIFNKIKSLKGCWLRMSLDIRDLFSGVDEERLGSLETLSITNLPSLETICCGGSFKNLKKLSVDCCPKIRTLFPEAAQVPSSLEVLHIKFCEKLENVLEGLELSTLTNLTWKVENCPNFKDYLEGWDWVIVDGSEASP</sequence>
<evidence type="ECO:0000259" key="2">
    <source>
        <dbReference type="Pfam" id="PF00931"/>
    </source>
</evidence>
<dbReference type="GO" id="GO:0043531">
    <property type="term" value="F:ADP binding"/>
    <property type="evidence" value="ECO:0007669"/>
    <property type="project" value="InterPro"/>
</dbReference>
<evidence type="ECO:0000313" key="4">
    <source>
        <dbReference type="Proteomes" id="UP000836841"/>
    </source>
</evidence>
<evidence type="ECO:0000313" key="3">
    <source>
        <dbReference type="EMBL" id="CAH2046303.1"/>
    </source>
</evidence>
<dbReference type="SUPFAM" id="SSF52058">
    <property type="entry name" value="L domain-like"/>
    <property type="match status" value="1"/>
</dbReference>
<evidence type="ECO:0000256" key="1">
    <source>
        <dbReference type="SAM" id="MobiDB-lite"/>
    </source>
</evidence>
<reference evidence="3 4" key="1">
    <citation type="submission" date="2022-03" db="EMBL/GenBank/DDBJ databases">
        <authorList>
            <person name="Nunn A."/>
            <person name="Chopra R."/>
            <person name="Nunn A."/>
            <person name="Contreras Garrido A."/>
        </authorList>
    </citation>
    <scope>NUCLEOTIDE SEQUENCE [LARGE SCALE GENOMIC DNA]</scope>
</reference>
<dbReference type="PANTHER" id="PTHR47186">
    <property type="entry name" value="LEUCINE-RICH REPEAT-CONTAINING PROTEIN 57"/>
    <property type="match status" value="1"/>
</dbReference>
<keyword evidence="4" id="KW-1185">Reference proteome</keyword>
<proteinExistence type="predicted"/>
<gene>
    <name evidence="3" type="ORF">TAV2_LOCUS6171</name>
</gene>
<organism evidence="3 4">
    <name type="scientific">Thlaspi arvense</name>
    <name type="common">Field penny-cress</name>
    <dbReference type="NCBI Taxonomy" id="13288"/>
    <lineage>
        <taxon>Eukaryota</taxon>
        <taxon>Viridiplantae</taxon>
        <taxon>Streptophyta</taxon>
        <taxon>Embryophyta</taxon>
        <taxon>Tracheophyta</taxon>
        <taxon>Spermatophyta</taxon>
        <taxon>Magnoliopsida</taxon>
        <taxon>eudicotyledons</taxon>
        <taxon>Gunneridae</taxon>
        <taxon>Pentapetalae</taxon>
        <taxon>rosids</taxon>
        <taxon>malvids</taxon>
        <taxon>Brassicales</taxon>
        <taxon>Brassicaceae</taxon>
        <taxon>Thlaspideae</taxon>
        <taxon>Thlaspi</taxon>
    </lineage>
</organism>
<accession>A0AAU9RSS5</accession>
<dbReference type="InterPro" id="IPR032675">
    <property type="entry name" value="LRR_dom_sf"/>
</dbReference>
<name>A0AAU9RSS5_THLAR</name>
<dbReference type="SUPFAM" id="SSF52540">
    <property type="entry name" value="P-loop containing nucleoside triphosphate hydrolases"/>
    <property type="match status" value="1"/>
</dbReference>
<dbReference type="Gene3D" id="3.40.50.300">
    <property type="entry name" value="P-loop containing nucleotide triphosphate hydrolases"/>
    <property type="match status" value="1"/>
</dbReference>
<protein>
    <recommendedName>
        <fullName evidence="2">NB-ARC domain-containing protein</fullName>
    </recommendedName>
</protein>
<dbReference type="Proteomes" id="UP000836841">
    <property type="component" value="Chromosome 2"/>
</dbReference>